<evidence type="ECO:0000256" key="1">
    <source>
        <dbReference type="SAM" id="MobiDB-lite"/>
    </source>
</evidence>
<evidence type="ECO:0008006" key="5">
    <source>
        <dbReference type="Google" id="ProtNLM"/>
    </source>
</evidence>
<evidence type="ECO:0000313" key="3">
    <source>
        <dbReference type="EMBL" id="KRM16544.1"/>
    </source>
</evidence>
<feature type="region of interest" description="Disordered" evidence="1">
    <location>
        <begin position="253"/>
        <end position="277"/>
    </location>
</feature>
<accession>A0A0R1WF95</accession>
<proteinExistence type="predicted"/>
<feature type="region of interest" description="Disordered" evidence="1">
    <location>
        <begin position="164"/>
        <end position="199"/>
    </location>
</feature>
<sequence length="277" mass="31121">MKKTFLMFMGIFVLLGVAGCSNTTTQSTPKSHIKIEHKQSKTPYYQELTKADQKNVNFNFIADQNDYGYFISAKVTNKTNKTIKFDRSKFALKLADKDVPASLTGVFTLKPNQTKKLSGLFQKQSVKELIQSNNFITYSHKIKLASTRSMFSTEDLNVLNQTFNTTSDQSNNTEQQNESDNKSDSQTTSSDNSSTNTTELTEAQARQKLAGYGDTSDWKAERGDGCWNLYNARGTWTVYDNGDVSYPGDRALNQYLKDHPDENSDADTDDSDSDDVE</sequence>
<dbReference type="Proteomes" id="UP000051302">
    <property type="component" value="Unassembled WGS sequence"/>
</dbReference>
<feature type="chain" id="PRO_5039574487" description="Lipoprotein" evidence="2">
    <location>
        <begin position="19"/>
        <end position="277"/>
    </location>
</feature>
<dbReference type="PATRIC" id="fig|1423774.3.peg.567"/>
<dbReference type="RefSeq" id="WP_057892127.1">
    <property type="nucleotide sequence ID" value="NZ_AZFV01000014.1"/>
</dbReference>
<protein>
    <recommendedName>
        <fullName evidence="5">Lipoprotein</fullName>
    </recommendedName>
</protein>
<reference evidence="3 4" key="1">
    <citation type="journal article" date="2015" name="Genome Announc.">
        <title>Expanding the biotechnology potential of lactobacilli through comparative genomics of 213 strains and associated genera.</title>
        <authorList>
            <person name="Sun Z."/>
            <person name="Harris H.M."/>
            <person name="McCann A."/>
            <person name="Guo C."/>
            <person name="Argimon S."/>
            <person name="Zhang W."/>
            <person name="Yang X."/>
            <person name="Jeffery I.B."/>
            <person name="Cooney J.C."/>
            <person name="Kagawa T.F."/>
            <person name="Liu W."/>
            <person name="Song Y."/>
            <person name="Salvetti E."/>
            <person name="Wrobel A."/>
            <person name="Rasinkangas P."/>
            <person name="Parkhill J."/>
            <person name="Rea M.C."/>
            <person name="O'Sullivan O."/>
            <person name="Ritari J."/>
            <person name="Douillard F.P."/>
            <person name="Paul Ross R."/>
            <person name="Yang R."/>
            <person name="Briner A.E."/>
            <person name="Felis G.E."/>
            <person name="de Vos W.M."/>
            <person name="Barrangou R."/>
            <person name="Klaenhammer T.R."/>
            <person name="Caufield P.W."/>
            <person name="Cui Y."/>
            <person name="Zhang H."/>
            <person name="O'Toole P.W."/>
        </authorList>
    </citation>
    <scope>NUCLEOTIDE SEQUENCE [LARGE SCALE GENOMIC DNA]</scope>
    <source>
        <strain evidence="3 4">DSM 16982</strain>
    </source>
</reference>
<comment type="caution">
    <text evidence="3">The sequence shown here is derived from an EMBL/GenBank/DDBJ whole genome shotgun (WGS) entry which is preliminary data.</text>
</comment>
<evidence type="ECO:0000313" key="4">
    <source>
        <dbReference type="Proteomes" id="UP000051302"/>
    </source>
</evidence>
<gene>
    <name evidence="3" type="ORF">FD31_GL000552</name>
</gene>
<feature type="signal peptide" evidence="2">
    <location>
        <begin position="1"/>
        <end position="18"/>
    </location>
</feature>
<dbReference type="EMBL" id="AZFV01000014">
    <property type="protein sequence ID" value="KRM16544.1"/>
    <property type="molecule type" value="Genomic_DNA"/>
</dbReference>
<feature type="compositionally biased region" description="Acidic residues" evidence="1">
    <location>
        <begin position="263"/>
        <end position="277"/>
    </location>
</feature>
<feature type="compositionally biased region" description="Low complexity" evidence="1">
    <location>
        <begin position="184"/>
        <end position="198"/>
    </location>
</feature>
<feature type="compositionally biased region" description="Polar residues" evidence="1">
    <location>
        <begin position="164"/>
        <end position="178"/>
    </location>
</feature>
<evidence type="ECO:0000256" key="2">
    <source>
        <dbReference type="SAM" id="SignalP"/>
    </source>
</evidence>
<organism evidence="3 4">
    <name type="scientific">Companilactobacillus nantensis DSM 16982</name>
    <dbReference type="NCBI Taxonomy" id="1423774"/>
    <lineage>
        <taxon>Bacteria</taxon>
        <taxon>Bacillati</taxon>
        <taxon>Bacillota</taxon>
        <taxon>Bacilli</taxon>
        <taxon>Lactobacillales</taxon>
        <taxon>Lactobacillaceae</taxon>
        <taxon>Companilactobacillus</taxon>
    </lineage>
</organism>
<dbReference type="AlphaFoldDB" id="A0A0R1WF95"/>
<name>A0A0R1WF95_9LACO</name>
<keyword evidence="2" id="KW-0732">Signal</keyword>
<dbReference type="PROSITE" id="PS51257">
    <property type="entry name" value="PROKAR_LIPOPROTEIN"/>
    <property type="match status" value="1"/>
</dbReference>
<dbReference type="STRING" id="1423774.FD31_GL000552"/>
<keyword evidence="4" id="KW-1185">Reference proteome</keyword>